<evidence type="ECO:0000256" key="1">
    <source>
        <dbReference type="ARBA" id="ARBA00022679"/>
    </source>
</evidence>
<keyword evidence="2 5" id="KW-0012">Acyltransferase</keyword>
<keyword evidence="1 2" id="KW-0808">Transferase</keyword>
<comment type="similarity">
    <text evidence="2">Belongs to the AB hydrolase superfamily. MetX family.</text>
</comment>
<keyword evidence="2" id="KW-0963">Cytoplasm</keyword>
<accession>A0ABD4T5B4</accession>
<feature type="active site" description="Nucleophile" evidence="2 3">
    <location>
        <position position="174"/>
    </location>
</feature>
<dbReference type="InterPro" id="IPR008220">
    <property type="entry name" value="HAT_MetX-like"/>
</dbReference>
<dbReference type="Gene3D" id="3.40.50.1820">
    <property type="entry name" value="alpha/beta hydrolase"/>
    <property type="match status" value="1"/>
</dbReference>
<dbReference type="RefSeq" id="WP_201277456.1">
    <property type="nucleotide sequence ID" value="NZ_JTHE03000071.1"/>
</dbReference>
<dbReference type="Proteomes" id="UP000031561">
    <property type="component" value="Unassembled WGS sequence"/>
</dbReference>
<comment type="catalytic activity">
    <reaction evidence="2">
        <text>L-homoserine + acetyl-CoA = O-acetyl-L-homoserine + CoA</text>
        <dbReference type="Rhea" id="RHEA:13701"/>
        <dbReference type="ChEBI" id="CHEBI:57287"/>
        <dbReference type="ChEBI" id="CHEBI:57288"/>
        <dbReference type="ChEBI" id="CHEBI:57476"/>
        <dbReference type="ChEBI" id="CHEBI:57716"/>
        <dbReference type="EC" id="2.3.1.31"/>
    </reaction>
</comment>
<feature type="binding site" evidence="2">
    <location>
        <position position="369"/>
    </location>
    <ligand>
        <name>substrate</name>
    </ligand>
</feature>
<keyword evidence="6" id="KW-1185">Reference proteome</keyword>
<proteinExistence type="inferred from homology"/>
<dbReference type="InterPro" id="IPR029058">
    <property type="entry name" value="AB_hydrolase_fold"/>
</dbReference>
<dbReference type="SUPFAM" id="SSF53474">
    <property type="entry name" value="alpha/beta-Hydrolases"/>
    <property type="match status" value="1"/>
</dbReference>
<comment type="function">
    <text evidence="2">Transfers an acetyl group from acetyl-CoA to L-homoserine, forming acetyl-L-homoserine.</text>
</comment>
<dbReference type="NCBIfam" id="TIGR01392">
    <property type="entry name" value="homoserO_Ac_trn"/>
    <property type="match status" value="1"/>
</dbReference>
<dbReference type="GO" id="GO:0009086">
    <property type="term" value="P:methionine biosynthetic process"/>
    <property type="evidence" value="ECO:0007669"/>
    <property type="project" value="UniProtKB-UniRule"/>
</dbReference>
<dbReference type="PANTHER" id="PTHR32268">
    <property type="entry name" value="HOMOSERINE O-ACETYLTRANSFERASE"/>
    <property type="match status" value="1"/>
</dbReference>
<dbReference type="NCBIfam" id="NF001209">
    <property type="entry name" value="PRK00175.1"/>
    <property type="match status" value="1"/>
</dbReference>
<dbReference type="PANTHER" id="PTHR32268:SF11">
    <property type="entry name" value="HOMOSERINE O-ACETYLTRANSFERASE"/>
    <property type="match status" value="1"/>
</dbReference>
<comment type="subunit">
    <text evidence="2">Homodimer.</text>
</comment>
<comment type="caution">
    <text evidence="2">Lacks conserved residue(s) required for the propagation of feature annotation.</text>
</comment>
<feature type="binding site" evidence="2">
    <location>
        <position position="243"/>
    </location>
    <ligand>
        <name>substrate</name>
    </ligand>
</feature>
<sequence>MLSHVVIIQVESSARVSIGPVQTQFFELDSPFTLESGEQLEQLRIAYETYGELNADASNAILLFHALTGSHHAAGFNPEVNGVEDLWTDECHVGWWDQFIGPGKALDTNQFFVVCANYLGSCYGSTGPISMNPATGKRYGNAFPRITAWDVVNSQLYLLNHLRIHQLHAVIGGSLGGMLAMLLATFCPNRVRTVIPIATGMQTTILQKIMNFEQIIAIRNDRDFKEGDYDLDQPPKQGLALARMIAHKTFVSLADLERRARQEITSHNLIGNFYALSHPVESYMQYQGDKFAERFDANSYLRIMDLWQNFRLQDLPTRFQDCAHQRYLLFSIDSDVCFYPEEQQAIVEELKAHGIDVTYLTVHSELGHDSFLLEPELFSPYIQFILSGTD</sequence>
<dbReference type="Pfam" id="PF00561">
    <property type="entry name" value="Abhydrolase_1"/>
    <property type="match status" value="1"/>
</dbReference>
<dbReference type="EC" id="2.3.1.31" evidence="2"/>
<dbReference type="AlphaFoldDB" id="A0ABD4T5B4"/>
<dbReference type="EMBL" id="JTHE03000071">
    <property type="protein sequence ID" value="MCM1983693.1"/>
    <property type="molecule type" value="Genomic_DNA"/>
</dbReference>
<feature type="domain" description="AB hydrolase-1" evidence="4">
    <location>
        <begin position="60"/>
        <end position="373"/>
    </location>
</feature>
<comment type="pathway">
    <text evidence="2">Amino-acid biosynthesis; L-methionine biosynthesis via de novo pathway; O-acetyl-L-homoserine from L-homoserine: step 1/1.</text>
</comment>
<dbReference type="HAMAP" id="MF_00296">
    <property type="entry name" value="MetX_acyltransf"/>
    <property type="match status" value="1"/>
</dbReference>
<name>A0ABD4T5B4_9CYAN</name>
<evidence type="ECO:0000259" key="4">
    <source>
        <dbReference type="Pfam" id="PF00561"/>
    </source>
</evidence>
<evidence type="ECO:0000313" key="5">
    <source>
        <dbReference type="EMBL" id="MCM1983693.1"/>
    </source>
</evidence>
<dbReference type="GO" id="GO:0004414">
    <property type="term" value="F:homoserine O-acetyltransferase activity"/>
    <property type="evidence" value="ECO:0007669"/>
    <property type="project" value="UniProtKB-UniRule"/>
</dbReference>
<reference evidence="5 6" key="1">
    <citation type="journal article" date="2015" name="Genome Announc.">
        <title>Draft Genome Sequence of Filamentous Marine Cyanobacterium Lyngbya confervoides Strain BDU141951.</title>
        <authorList>
            <person name="Chandrababunaidu M.M."/>
            <person name="Sen D."/>
            <person name="Tripathy S."/>
        </authorList>
    </citation>
    <scope>NUCLEOTIDE SEQUENCE [LARGE SCALE GENOMIC DNA]</scope>
    <source>
        <strain evidence="5 6">BDU141951</strain>
    </source>
</reference>
<evidence type="ECO:0000256" key="2">
    <source>
        <dbReference type="HAMAP-Rule" id="MF_00296"/>
    </source>
</evidence>
<feature type="active site" evidence="2 3">
    <location>
        <position position="335"/>
    </location>
</feature>
<evidence type="ECO:0000313" key="6">
    <source>
        <dbReference type="Proteomes" id="UP000031561"/>
    </source>
</evidence>
<gene>
    <name evidence="2" type="primary">metXA</name>
    <name evidence="5" type="ORF">QQ91_0012780</name>
</gene>
<feature type="active site" evidence="2 3">
    <location>
        <position position="368"/>
    </location>
</feature>
<comment type="subcellular location">
    <subcellularLocation>
        <location evidence="2">Cytoplasm</location>
    </subcellularLocation>
</comment>
<dbReference type="InterPro" id="IPR000073">
    <property type="entry name" value="AB_hydrolase_1"/>
</dbReference>
<protein>
    <recommendedName>
        <fullName evidence="2">Homoserine O-acetyltransferase</fullName>
        <shortName evidence="2">HAT</shortName>
        <ecNumber evidence="2">2.3.1.31</ecNumber>
    </recommendedName>
    <alternativeName>
        <fullName evidence="2">Homoserine transacetylase</fullName>
        <shortName evidence="2">HTA</shortName>
    </alternativeName>
</protein>
<keyword evidence="2" id="KW-0028">Amino-acid biosynthesis</keyword>
<dbReference type="PIRSF" id="PIRSF000443">
    <property type="entry name" value="Homoser_Ac_trans"/>
    <property type="match status" value="1"/>
</dbReference>
<evidence type="ECO:0000256" key="3">
    <source>
        <dbReference type="PIRSR" id="PIRSR000443-1"/>
    </source>
</evidence>
<dbReference type="GO" id="GO:0005737">
    <property type="term" value="C:cytoplasm"/>
    <property type="evidence" value="ECO:0007669"/>
    <property type="project" value="UniProtKB-SubCell"/>
</dbReference>
<organism evidence="5 6">
    <name type="scientific">Lyngbya confervoides BDU141951</name>
    <dbReference type="NCBI Taxonomy" id="1574623"/>
    <lineage>
        <taxon>Bacteria</taxon>
        <taxon>Bacillati</taxon>
        <taxon>Cyanobacteriota</taxon>
        <taxon>Cyanophyceae</taxon>
        <taxon>Oscillatoriophycideae</taxon>
        <taxon>Oscillatoriales</taxon>
        <taxon>Microcoleaceae</taxon>
        <taxon>Lyngbya</taxon>
    </lineage>
</organism>
<dbReference type="Gene3D" id="1.10.1740.110">
    <property type="match status" value="1"/>
</dbReference>
<comment type="caution">
    <text evidence="5">The sequence shown here is derived from an EMBL/GenBank/DDBJ whole genome shotgun (WGS) entry which is preliminary data.</text>
</comment>
<keyword evidence="2" id="KW-0486">Methionine biosynthesis</keyword>